<protein>
    <submittedName>
        <fullName evidence="2">Uncharacterized protein</fullName>
    </submittedName>
</protein>
<keyword evidence="1" id="KW-0812">Transmembrane</keyword>
<evidence type="ECO:0000313" key="2">
    <source>
        <dbReference type="EMBL" id="VDC27759.1"/>
    </source>
</evidence>
<organism evidence="2 3">
    <name type="scientific">Arthrobacter ulcerisalmonis</name>
    <dbReference type="NCBI Taxonomy" id="2483813"/>
    <lineage>
        <taxon>Bacteria</taxon>
        <taxon>Bacillati</taxon>
        <taxon>Actinomycetota</taxon>
        <taxon>Actinomycetes</taxon>
        <taxon>Micrococcales</taxon>
        <taxon>Micrococcaceae</taxon>
        <taxon>Arthrobacter</taxon>
    </lineage>
</organism>
<evidence type="ECO:0000256" key="1">
    <source>
        <dbReference type="SAM" id="Phobius"/>
    </source>
</evidence>
<name>A0A3P5XGL0_9MICC</name>
<dbReference type="EMBL" id="UXAU01000026">
    <property type="protein sequence ID" value="VDC27759.1"/>
    <property type="molecule type" value="Genomic_DNA"/>
</dbReference>
<proteinExistence type="predicted"/>
<dbReference type="Proteomes" id="UP000280861">
    <property type="component" value="Unassembled WGS sequence"/>
</dbReference>
<sequence length="198" mass="21210">MGTTDLDDQLSSMTEPLPQAADLEARHMAAVTVPSRVSKRRALRPRWVLPAVVSAAVLVTAGAGTAAVMMSHWGGVSMPLENVRSTEPIPVTWVTGTGHEETCRAWIELRNPSPGDIAKLDSAIYAHDWAGLGQRLYDAAGNRTDDPEGEARVNGSLAVELQHFAKETFPGINWLNGGGHSTDRTVDAWGMTCAPEAK</sequence>
<accession>A0A3P5XGL0</accession>
<dbReference type="RefSeq" id="WP_124091959.1">
    <property type="nucleotide sequence ID" value="NZ_CBCRYA010000007.1"/>
</dbReference>
<keyword evidence="1" id="KW-1133">Transmembrane helix</keyword>
<reference evidence="2 3" key="1">
    <citation type="submission" date="2018-11" db="EMBL/GenBank/DDBJ databases">
        <authorList>
            <person name="Criscuolo A."/>
        </authorList>
    </citation>
    <scope>NUCLEOTIDE SEQUENCE [LARGE SCALE GENOMIC DNA]</scope>
    <source>
        <strain evidence="2">AT11b</strain>
    </source>
</reference>
<feature type="transmembrane region" description="Helical" evidence="1">
    <location>
        <begin position="47"/>
        <end position="73"/>
    </location>
</feature>
<keyword evidence="3" id="KW-1185">Reference proteome</keyword>
<gene>
    <name evidence="2" type="ORF">PSET11_02041</name>
</gene>
<evidence type="ECO:0000313" key="3">
    <source>
        <dbReference type="Proteomes" id="UP000280861"/>
    </source>
</evidence>
<keyword evidence="1" id="KW-0472">Membrane</keyword>
<dbReference type="AlphaFoldDB" id="A0A3P5XGL0"/>
<dbReference type="OrthoDB" id="5067146at2"/>